<feature type="compositionally biased region" description="Basic and acidic residues" evidence="1">
    <location>
        <begin position="430"/>
        <end position="455"/>
    </location>
</feature>
<feature type="region of interest" description="Disordered" evidence="1">
    <location>
        <begin position="111"/>
        <end position="207"/>
    </location>
</feature>
<feature type="region of interest" description="Disordered" evidence="1">
    <location>
        <begin position="215"/>
        <end position="234"/>
    </location>
</feature>
<dbReference type="SUPFAM" id="SSF48425">
    <property type="entry name" value="Sec7 domain"/>
    <property type="match status" value="1"/>
</dbReference>
<proteinExistence type="predicted"/>
<dbReference type="PROSITE" id="PS50190">
    <property type="entry name" value="SEC7"/>
    <property type="match status" value="1"/>
</dbReference>
<dbReference type="InterPro" id="IPR000904">
    <property type="entry name" value="Sec7_dom"/>
</dbReference>
<protein>
    <recommendedName>
        <fullName evidence="2">SEC7 domain-containing protein</fullName>
    </recommendedName>
</protein>
<feature type="compositionally biased region" description="Polar residues" evidence="1">
    <location>
        <begin position="75"/>
        <end position="86"/>
    </location>
</feature>
<feature type="domain" description="SEC7" evidence="2">
    <location>
        <begin position="446"/>
        <end position="601"/>
    </location>
</feature>
<evidence type="ECO:0000259" key="2">
    <source>
        <dbReference type="PROSITE" id="PS50190"/>
    </source>
</evidence>
<organism evidence="3 4">
    <name type="scientific">Pseudovirgaria hyperparasitica</name>
    <dbReference type="NCBI Taxonomy" id="470096"/>
    <lineage>
        <taxon>Eukaryota</taxon>
        <taxon>Fungi</taxon>
        <taxon>Dikarya</taxon>
        <taxon>Ascomycota</taxon>
        <taxon>Pezizomycotina</taxon>
        <taxon>Dothideomycetes</taxon>
        <taxon>Dothideomycetes incertae sedis</taxon>
        <taxon>Acrospermales</taxon>
        <taxon>Acrospermaceae</taxon>
        <taxon>Pseudovirgaria</taxon>
    </lineage>
</organism>
<feature type="region of interest" description="Disordered" evidence="1">
    <location>
        <begin position="35"/>
        <end position="99"/>
    </location>
</feature>
<dbReference type="GO" id="GO:0032012">
    <property type="term" value="P:regulation of ARF protein signal transduction"/>
    <property type="evidence" value="ECO:0007669"/>
    <property type="project" value="InterPro"/>
</dbReference>
<feature type="region of interest" description="Disordered" evidence="1">
    <location>
        <begin position="579"/>
        <end position="643"/>
    </location>
</feature>
<feature type="compositionally biased region" description="Low complexity" evidence="1">
    <location>
        <begin position="197"/>
        <end position="207"/>
    </location>
</feature>
<feature type="compositionally biased region" description="Basic and acidic residues" evidence="1">
    <location>
        <begin position="276"/>
        <end position="285"/>
    </location>
</feature>
<dbReference type="EMBL" id="ML996567">
    <property type="protein sequence ID" value="KAF2760808.1"/>
    <property type="molecule type" value="Genomic_DNA"/>
</dbReference>
<evidence type="ECO:0000313" key="4">
    <source>
        <dbReference type="Proteomes" id="UP000799437"/>
    </source>
</evidence>
<evidence type="ECO:0000313" key="3">
    <source>
        <dbReference type="EMBL" id="KAF2760808.1"/>
    </source>
</evidence>
<feature type="compositionally biased region" description="Low complexity" evidence="1">
    <location>
        <begin position="371"/>
        <end position="403"/>
    </location>
</feature>
<feature type="compositionally biased region" description="Polar residues" evidence="1">
    <location>
        <begin position="753"/>
        <end position="768"/>
    </location>
</feature>
<evidence type="ECO:0000256" key="1">
    <source>
        <dbReference type="SAM" id="MobiDB-lite"/>
    </source>
</evidence>
<dbReference type="SMART" id="SM00222">
    <property type="entry name" value="Sec7"/>
    <property type="match status" value="1"/>
</dbReference>
<reference evidence="3" key="1">
    <citation type="journal article" date="2020" name="Stud. Mycol.">
        <title>101 Dothideomycetes genomes: a test case for predicting lifestyles and emergence of pathogens.</title>
        <authorList>
            <person name="Haridas S."/>
            <person name="Albert R."/>
            <person name="Binder M."/>
            <person name="Bloem J."/>
            <person name="Labutti K."/>
            <person name="Salamov A."/>
            <person name="Andreopoulos B."/>
            <person name="Baker S."/>
            <person name="Barry K."/>
            <person name="Bills G."/>
            <person name="Bluhm B."/>
            <person name="Cannon C."/>
            <person name="Castanera R."/>
            <person name="Culley D."/>
            <person name="Daum C."/>
            <person name="Ezra D."/>
            <person name="Gonzalez J."/>
            <person name="Henrissat B."/>
            <person name="Kuo A."/>
            <person name="Liang C."/>
            <person name="Lipzen A."/>
            <person name="Lutzoni F."/>
            <person name="Magnuson J."/>
            <person name="Mondo S."/>
            <person name="Nolan M."/>
            <person name="Ohm R."/>
            <person name="Pangilinan J."/>
            <person name="Park H.-J."/>
            <person name="Ramirez L."/>
            <person name="Alfaro M."/>
            <person name="Sun H."/>
            <person name="Tritt A."/>
            <person name="Yoshinaga Y."/>
            <person name="Zwiers L.-H."/>
            <person name="Turgeon B."/>
            <person name="Goodwin S."/>
            <person name="Spatafora J."/>
            <person name="Crous P."/>
            <person name="Grigoriev I."/>
        </authorList>
    </citation>
    <scope>NUCLEOTIDE SEQUENCE</scope>
    <source>
        <strain evidence="3">CBS 121739</strain>
    </source>
</reference>
<feature type="region of interest" description="Disordered" evidence="1">
    <location>
        <begin position="241"/>
        <end position="455"/>
    </location>
</feature>
<name>A0A6A6WDA5_9PEZI</name>
<dbReference type="RefSeq" id="XP_033603259.1">
    <property type="nucleotide sequence ID" value="XM_033741491.1"/>
</dbReference>
<dbReference type="AlphaFoldDB" id="A0A6A6WDA5"/>
<dbReference type="OrthoDB" id="2157641at2759"/>
<feature type="compositionally biased region" description="Pro residues" evidence="1">
    <location>
        <begin position="61"/>
        <end position="73"/>
    </location>
</feature>
<feature type="compositionally biased region" description="Low complexity" evidence="1">
    <location>
        <begin position="416"/>
        <end position="425"/>
    </location>
</feature>
<feature type="compositionally biased region" description="Polar residues" evidence="1">
    <location>
        <begin position="245"/>
        <end position="259"/>
    </location>
</feature>
<dbReference type="SUPFAM" id="SSF50729">
    <property type="entry name" value="PH domain-like"/>
    <property type="match status" value="1"/>
</dbReference>
<feature type="compositionally biased region" description="Low complexity" evidence="1">
    <location>
        <begin position="603"/>
        <end position="612"/>
    </location>
</feature>
<feature type="non-terminal residue" evidence="3">
    <location>
        <position position="1"/>
    </location>
</feature>
<dbReference type="PANTHER" id="PTHR10663:SF373">
    <property type="entry name" value="PH AND SEC7 DOMAIN-CONTAINING PROTEIN C11E3.11C"/>
    <property type="match status" value="1"/>
</dbReference>
<dbReference type="PANTHER" id="PTHR10663">
    <property type="entry name" value="GUANYL-NUCLEOTIDE EXCHANGE FACTOR"/>
    <property type="match status" value="1"/>
</dbReference>
<feature type="compositionally biased region" description="Polar residues" evidence="1">
    <location>
        <begin position="160"/>
        <end position="173"/>
    </location>
</feature>
<dbReference type="InterPro" id="IPR035999">
    <property type="entry name" value="Sec7_dom_sf"/>
</dbReference>
<keyword evidence="4" id="KW-1185">Reference proteome</keyword>
<feature type="non-terminal residue" evidence="3">
    <location>
        <position position="1171"/>
    </location>
</feature>
<dbReference type="GeneID" id="54482545"/>
<feature type="compositionally biased region" description="Basic residues" evidence="1">
    <location>
        <begin position="182"/>
        <end position="194"/>
    </location>
</feature>
<dbReference type="InterPro" id="IPR023394">
    <property type="entry name" value="Sec7_C_sf"/>
</dbReference>
<dbReference type="InterPro" id="IPR011993">
    <property type="entry name" value="PH-like_dom_sf"/>
</dbReference>
<dbReference type="Gene3D" id="2.30.29.30">
    <property type="entry name" value="Pleckstrin-homology domain (PH domain)/Phosphotyrosine-binding domain (PTB)"/>
    <property type="match status" value="1"/>
</dbReference>
<dbReference type="Proteomes" id="UP000799437">
    <property type="component" value="Unassembled WGS sequence"/>
</dbReference>
<feature type="compositionally biased region" description="Polar residues" evidence="1">
    <location>
        <begin position="361"/>
        <end position="370"/>
    </location>
</feature>
<dbReference type="Gene3D" id="1.10.1000.11">
    <property type="entry name" value="Arf Nucleotide-binding Site Opener,domain 2"/>
    <property type="match status" value="1"/>
</dbReference>
<dbReference type="Pfam" id="PF01369">
    <property type="entry name" value="Sec7"/>
    <property type="match status" value="1"/>
</dbReference>
<dbReference type="InterPro" id="IPR041681">
    <property type="entry name" value="PH_9"/>
</dbReference>
<feature type="region of interest" description="Disordered" evidence="1">
    <location>
        <begin position="743"/>
        <end position="768"/>
    </location>
</feature>
<dbReference type="Pfam" id="PF15410">
    <property type="entry name" value="PH_9"/>
    <property type="match status" value="1"/>
</dbReference>
<accession>A0A6A6WDA5</accession>
<dbReference type="GO" id="GO:0005085">
    <property type="term" value="F:guanyl-nucleotide exchange factor activity"/>
    <property type="evidence" value="ECO:0007669"/>
    <property type="project" value="InterPro"/>
</dbReference>
<gene>
    <name evidence="3" type="ORF">EJ05DRAFT_424805</name>
</gene>
<sequence>RDSHDLAMDHHTRDSVVDNMLLSLDQISSTGLGAFSNPAAPSPTVYSGPQRFGDTPLGSPAFPPQPICAPPQIPSSRRNSIRSATSRSRKPSRSAYPDAAVMAQANEFYRAAARDGAHDPIAPGPNSSPKEKPGFFRRVFGGSSRKENNQPAAAPPPHTAGQSTSNHHQQPQVSAPPPPTLNKKHSSFFRRRKKSVVETLPPTLVPLQLQAIRNANVDRPQDSPGASSLYKAIDPFLHDDDNAARINSVSAPRQHSGNSKPADDDDDDNTPPMPQHDARRVREGQGVDYSWRGGTEQYYSDDPPPPSRGRLAKNFDNTMNSDGPKLKLKVKRGKVIPASEQDTTFLADSSGAEDREPTGKPATTTLSTLGPKSPTHPASSSSSSSTTPLRSPAAAAAADVPTPKANSAEKLNSTEAAAAAAAAAAGRPNHITDHDNDEHDDHDPHDDHEPTEEDRDRAAKIFGGDEEFTSKFKAAAWLGEASKKASRTRKAYMELYEWSGQSIVSALRDMCTKLLLKAETQQVDRVLASFALRWWDCNPNNGFKSTDLVHAITYSILLLNTDLHMADIEQKMTRAQFVKNTMPTMQPPPIRPRSGRTTPSEDNNNNNNNNNNDRPSLESKRSRNRLSIRPPAFRTDSDDAPAANAHADNCTVLVKAPYEGPLKGWETQVEIVLKEFYNSIRNHCLPLYGAEQEQSAYTTATKSLAVGSHLRRTPSVLSKANSEHLSYSGRSVDFRTSHARYNSKNRSRPHLYPNSTVGSSRTSLDDQSVWSPAQSSTWSKYSLGKTQASMMSVDSLGSHFAAADYQQSIGFANALSQAIIREEGIPNSLSSEEFTKVAPLLEDESLELAGAPWAKEGILKHKHLMDAPDKKAKDRGWSECFAVIEKGYMRLFSFGMNSKSLRHKNKSKLSGGGGGVVVGGGNWAENAENMGSFLLRQTIANALPPPGYSKTRPNVWALSLPGGAVHLFQVGTVDIVREFVSTANYWSARLSKEPLTGGVSNIEYGWGENVINSALIRPESSAAAATNHHHNSVSLPRASTQSSIRSSLDYQGNVRARLPGDKVHISEWKPPVSSMMASTLLAVDQLRALQAYVRNIESELARHNDLRPPMLIAFSPRHPNAGKALANWEKKSSYLLKEIVKFRTYIEALQSAERAKLKIAREKDAERAKAQ</sequence>